<evidence type="ECO:0000313" key="2">
    <source>
        <dbReference type="Proteomes" id="UP000020938"/>
    </source>
</evidence>
<dbReference type="PATRIC" id="fig|1339314.3.peg.1937"/>
<dbReference type="AlphaFoldDB" id="A0A016AQW3"/>
<name>A0A016AQW3_BACFG</name>
<proteinExistence type="predicted"/>
<evidence type="ECO:0000313" key="1">
    <source>
        <dbReference type="EMBL" id="EXZ73850.1"/>
    </source>
</evidence>
<gene>
    <name evidence="1" type="ORF">M123_1725</name>
</gene>
<accession>A0A016AQW3</accession>
<protein>
    <submittedName>
        <fullName evidence="1">Uncharacterized protein</fullName>
    </submittedName>
</protein>
<sequence length="40" mass="5016">MKEFAEKHELDKFFLYGFGSHHFYLYHKKNKIKSKQYSFL</sequence>
<comment type="caution">
    <text evidence="1">The sequence shown here is derived from an EMBL/GenBank/DDBJ whole genome shotgun (WGS) entry which is preliminary data.</text>
</comment>
<dbReference type="Proteomes" id="UP000020938">
    <property type="component" value="Unassembled WGS sequence"/>
</dbReference>
<reference evidence="1 2" key="1">
    <citation type="submission" date="2014-02" db="EMBL/GenBank/DDBJ databases">
        <authorList>
            <person name="Sears C."/>
            <person name="Carroll K."/>
            <person name="Sack B.R."/>
            <person name="Qadri F."/>
            <person name="Myers L.L."/>
            <person name="Chung G.-T."/>
            <person name="Escheverria P."/>
            <person name="Fraser C.M."/>
            <person name="Sadzewicz L."/>
            <person name="Shefchek K.A."/>
            <person name="Tallon L."/>
            <person name="Das S.P."/>
            <person name="Daugherty S."/>
            <person name="Mongodin E.F."/>
        </authorList>
    </citation>
    <scope>NUCLEOTIDE SEQUENCE [LARGE SCALE GENOMIC DNA]</scope>
    <source>
        <strain evidence="1 2">3976T8</strain>
    </source>
</reference>
<organism evidence="1 2">
    <name type="scientific">Bacteroides fragilis str. 3976T8</name>
    <dbReference type="NCBI Taxonomy" id="1339314"/>
    <lineage>
        <taxon>Bacteria</taxon>
        <taxon>Pseudomonadati</taxon>
        <taxon>Bacteroidota</taxon>
        <taxon>Bacteroidia</taxon>
        <taxon>Bacteroidales</taxon>
        <taxon>Bacteroidaceae</taxon>
        <taxon>Bacteroides</taxon>
    </lineage>
</organism>
<dbReference type="EMBL" id="JGDS01000046">
    <property type="protein sequence ID" value="EXZ73850.1"/>
    <property type="molecule type" value="Genomic_DNA"/>
</dbReference>